<protein>
    <submittedName>
        <fullName evidence="1">Uncharacterized protein</fullName>
    </submittedName>
</protein>
<dbReference type="AlphaFoldDB" id="A0A836CDQ3"/>
<proteinExistence type="predicted"/>
<dbReference type="EMBL" id="JAFCMP010000412">
    <property type="protein sequence ID" value="KAG5180206.1"/>
    <property type="molecule type" value="Genomic_DNA"/>
</dbReference>
<reference evidence="1" key="1">
    <citation type="submission" date="2021-02" db="EMBL/GenBank/DDBJ databases">
        <title>First Annotated Genome of the Yellow-green Alga Tribonema minus.</title>
        <authorList>
            <person name="Mahan K.M."/>
        </authorList>
    </citation>
    <scope>NUCLEOTIDE SEQUENCE</scope>
    <source>
        <strain evidence="1">UTEX B ZZ1240</strain>
    </source>
</reference>
<name>A0A836CDQ3_9STRA</name>
<sequence length="118" mass="12902">MGGESTLTALHLSYRTTLQSLPISVGALTQLSSLAERYCDLMALQRAALPESGALAAADLTDYRALTSLTDLNLRIRRALRRLSDSTGELAALKRLELGECGAQWSVPDTDDFWLNEF</sequence>
<dbReference type="Gene3D" id="3.80.10.10">
    <property type="entry name" value="Ribonuclease Inhibitor"/>
    <property type="match status" value="1"/>
</dbReference>
<dbReference type="InterPro" id="IPR032675">
    <property type="entry name" value="LRR_dom_sf"/>
</dbReference>
<evidence type="ECO:0000313" key="2">
    <source>
        <dbReference type="Proteomes" id="UP000664859"/>
    </source>
</evidence>
<dbReference type="Proteomes" id="UP000664859">
    <property type="component" value="Unassembled WGS sequence"/>
</dbReference>
<evidence type="ECO:0000313" key="1">
    <source>
        <dbReference type="EMBL" id="KAG5180206.1"/>
    </source>
</evidence>
<organism evidence="1 2">
    <name type="scientific">Tribonema minus</name>
    <dbReference type="NCBI Taxonomy" id="303371"/>
    <lineage>
        <taxon>Eukaryota</taxon>
        <taxon>Sar</taxon>
        <taxon>Stramenopiles</taxon>
        <taxon>Ochrophyta</taxon>
        <taxon>PX clade</taxon>
        <taxon>Xanthophyceae</taxon>
        <taxon>Tribonematales</taxon>
        <taxon>Tribonemataceae</taxon>
        <taxon>Tribonema</taxon>
    </lineage>
</organism>
<comment type="caution">
    <text evidence="1">The sequence shown here is derived from an EMBL/GenBank/DDBJ whole genome shotgun (WGS) entry which is preliminary data.</text>
</comment>
<accession>A0A836CDQ3</accession>
<keyword evidence="2" id="KW-1185">Reference proteome</keyword>
<dbReference type="OrthoDB" id="676979at2759"/>
<gene>
    <name evidence="1" type="ORF">JKP88DRAFT_279902</name>
</gene>